<protein>
    <submittedName>
        <fullName evidence="1">Uncharacterized protein</fullName>
    </submittedName>
</protein>
<dbReference type="EMBL" id="AP011727">
    <property type="protein sequence ID" value="BAJ46885.1"/>
    <property type="molecule type" value="Genomic_DNA"/>
</dbReference>
<sequence>MYSPRDSKAVRLVFLLDTNKRLKYWEAPHGIPMVRSSVDQQTAGLVPYPAILGGLKMSVSYYSVKTLRKAVHVVIDVG</sequence>
<evidence type="ECO:0000313" key="1">
    <source>
        <dbReference type="EMBL" id="BAJ46885.1"/>
    </source>
</evidence>
<proteinExistence type="predicted"/>
<organism evidence="1 2">
    <name type="scientific">Caldiarchaeum subterraneum</name>
    <dbReference type="NCBI Taxonomy" id="311458"/>
    <lineage>
        <taxon>Archaea</taxon>
        <taxon>Nitrososphaerota</taxon>
        <taxon>Candidatus Caldarchaeales</taxon>
        <taxon>Candidatus Caldarchaeaceae</taxon>
        <taxon>Candidatus Caldarchaeum</taxon>
    </lineage>
</organism>
<reference evidence="1 2" key="2">
    <citation type="journal article" date="2011" name="Nucleic Acids Res.">
        <title>Insights into the evolution of Archaea and eukaryotic protein modifier systems revealed by the genome of a novel archaeal group.</title>
        <authorList>
            <person name="Nunoura T."/>
            <person name="Takaki Y."/>
            <person name="Kakuta J."/>
            <person name="Nishi S."/>
            <person name="Sugahara J."/>
            <person name="Kazama H."/>
            <person name="Chee G."/>
            <person name="Hattori M."/>
            <person name="Kanai A."/>
            <person name="Atomi H."/>
            <person name="Takai K."/>
            <person name="Takami H."/>
        </authorList>
    </citation>
    <scope>NUCLEOTIDE SEQUENCE [LARGE SCALE GENOMIC DNA]</scope>
</reference>
<dbReference type="AlphaFoldDB" id="E6N3H9"/>
<name>E6N3H9_CALS0</name>
<evidence type="ECO:0000313" key="2">
    <source>
        <dbReference type="Proteomes" id="UP000008120"/>
    </source>
</evidence>
<gene>
    <name evidence="1" type="ORF">HGMM_F30F06C11</name>
</gene>
<dbReference type="Proteomes" id="UP000008120">
    <property type="component" value="Chromosome"/>
</dbReference>
<reference evidence="1 2" key="1">
    <citation type="journal article" date="2005" name="Environ. Microbiol.">
        <title>Genetic and functional properties of uncultivated thermophilic crenarchaeotes from a subsurface gold mine as revealed by analysis of genome fragments.</title>
        <authorList>
            <person name="Nunoura T."/>
            <person name="Hirayama H."/>
            <person name="Takami H."/>
            <person name="Oida H."/>
            <person name="Nishi S."/>
            <person name="Shimamura S."/>
            <person name="Suzuki Y."/>
            <person name="Inagaki F."/>
            <person name="Takai K."/>
            <person name="Nealson K.H."/>
            <person name="Horikoshi K."/>
        </authorList>
    </citation>
    <scope>NUCLEOTIDE SEQUENCE [LARGE SCALE GENOMIC DNA]</scope>
</reference>
<accession>E6N3H9</accession>